<organism evidence="3 4">
    <name type="scientific">Exophiala oligosperma</name>
    <dbReference type="NCBI Taxonomy" id="215243"/>
    <lineage>
        <taxon>Eukaryota</taxon>
        <taxon>Fungi</taxon>
        <taxon>Dikarya</taxon>
        <taxon>Ascomycota</taxon>
        <taxon>Pezizomycotina</taxon>
        <taxon>Eurotiomycetes</taxon>
        <taxon>Chaetothyriomycetidae</taxon>
        <taxon>Chaetothyriales</taxon>
        <taxon>Herpotrichiellaceae</taxon>
        <taxon>Exophiala</taxon>
    </lineage>
</organism>
<evidence type="ECO:0000256" key="2">
    <source>
        <dbReference type="SAM" id="Phobius"/>
    </source>
</evidence>
<dbReference type="RefSeq" id="XP_016260298.1">
    <property type="nucleotide sequence ID" value="XM_016408544.1"/>
</dbReference>
<keyword evidence="2" id="KW-1133">Transmembrane helix</keyword>
<evidence type="ECO:0000256" key="1">
    <source>
        <dbReference type="SAM" id="MobiDB-lite"/>
    </source>
</evidence>
<feature type="region of interest" description="Disordered" evidence="1">
    <location>
        <begin position="93"/>
        <end position="118"/>
    </location>
</feature>
<feature type="transmembrane region" description="Helical" evidence="2">
    <location>
        <begin position="23"/>
        <end position="42"/>
    </location>
</feature>
<sequence>MASSDGEISPLQRKNMTDDYHKFLYTASFATLFLAPVLIILPPRKFDFYTFSLSGAFAISANYQLKERTGSGLLGHMPVPFAMPKRAREIQAAKAQDRERQRRLLEESGTPVEPRKGSALEEKAKEIWMGGETEGWKERRLREEQEKIEQGEGYGSMIMDQIWEVWTWGKKQGEELKEKDQEALESKKNS</sequence>
<dbReference type="Proteomes" id="UP000053342">
    <property type="component" value="Unassembled WGS sequence"/>
</dbReference>
<dbReference type="AlphaFoldDB" id="A0A0D2BRK1"/>
<keyword evidence="2" id="KW-0472">Membrane</keyword>
<dbReference type="VEuPathDB" id="FungiDB:PV06_07318"/>
<evidence type="ECO:0000313" key="4">
    <source>
        <dbReference type="Proteomes" id="UP000053342"/>
    </source>
</evidence>
<keyword evidence="2" id="KW-0812">Transmembrane</keyword>
<dbReference type="OrthoDB" id="5411041at2759"/>
<dbReference type="GeneID" id="27359392"/>
<dbReference type="HOGENOM" id="CLU_090064_1_0_1"/>
<keyword evidence="4" id="KW-1185">Reference proteome</keyword>
<feature type="compositionally biased region" description="Basic and acidic residues" evidence="1">
    <location>
        <begin position="93"/>
        <end position="106"/>
    </location>
</feature>
<accession>A0A0D2BRK1</accession>
<protein>
    <submittedName>
        <fullName evidence="3">Uncharacterized protein</fullName>
    </submittedName>
</protein>
<name>A0A0D2BRK1_9EURO</name>
<evidence type="ECO:0000313" key="3">
    <source>
        <dbReference type="EMBL" id="KIW40082.1"/>
    </source>
</evidence>
<proteinExistence type="predicted"/>
<dbReference type="EMBL" id="KN847338">
    <property type="protein sequence ID" value="KIW40082.1"/>
    <property type="molecule type" value="Genomic_DNA"/>
</dbReference>
<reference evidence="3 4" key="1">
    <citation type="submission" date="2015-01" db="EMBL/GenBank/DDBJ databases">
        <title>The Genome Sequence of Exophiala oligosperma CBS72588.</title>
        <authorList>
            <consortium name="The Broad Institute Genomics Platform"/>
            <person name="Cuomo C."/>
            <person name="de Hoog S."/>
            <person name="Gorbushina A."/>
            <person name="Stielow B."/>
            <person name="Teixiera M."/>
            <person name="Abouelleil A."/>
            <person name="Chapman S.B."/>
            <person name="Priest M."/>
            <person name="Young S.K."/>
            <person name="Wortman J."/>
            <person name="Nusbaum C."/>
            <person name="Birren B."/>
        </authorList>
    </citation>
    <scope>NUCLEOTIDE SEQUENCE [LARGE SCALE GENOMIC DNA]</scope>
    <source>
        <strain evidence="3 4">CBS 72588</strain>
    </source>
</reference>
<gene>
    <name evidence="3" type="ORF">PV06_07318</name>
</gene>